<evidence type="ECO:0000256" key="10">
    <source>
        <dbReference type="PROSITE-ProRule" id="PRU01360"/>
    </source>
</evidence>
<dbReference type="GO" id="GO:0038023">
    <property type="term" value="F:signaling receptor activity"/>
    <property type="evidence" value="ECO:0007669"/>
    <property type="project" value="InterPro"/>
</dbReference>
<dbReference type="InterPro" id="IPR012910">
    <property type="entry name" value="Plug_dom"/>
</dbReference>
<dbReference type="InterPro" id="IPR037066">
    <property type="entry name" value="Plug_dom_sf"/>
</dbReference>
<keyword evidence="5 10" id="KW-0812">Transmembrane</keyword>
<dbReference type="InterPro" id="IPR039426">
    <property type="entry name" value="TonB-dep_rcpt-like"/>
</dbReference>
<evidence type="ECO:0000256" key="4">
    <source>
        <dbReference type="ARBA" id="ARBA00022452"/>
    </source>
</evidence>
<feature type="domain" description="TonB-dependent receptor plug" evidence="14">
    <location>
        <begin position="81"/>
        <end position="186"/>
    </location>
</feature>
<evidence type="ECO:0000256" key="11">
    <source>
        <dbReference type="RuleBase" id="RU003357"/>
    </source>
</evidence>
<keyword evidence="12" id="KW-0732">Signal</keyword>
<comment type="caution">
    <text evidence="15">The sequence shown here is derived from an EMBL/GenBank/DDBJ whole genome shotgun (WGS) entry which is preliminary data.</text>
</comment>
<protein>
    <submittedName>
        <fullName evidence="15">TonB-dependent siderophore receptor</fullName>
    </submittedName>
</protein>
<sequence>MQIYFEKIFMQHSFKLTLIATMLTGSVSAYADETINAGSKAEATSLETVQVTARNRNTRTENRNSYTTSAMRTTTGLSLSPKETPQSVSVITKRQMSDQGITSMEDALKTTTGINVIRDTGTARFQSRGFYIDQIEEDGISSVVPGAVANPMYDAQSSTDLAVYDHIEVVRGATGLTQANGEPGGTVNAVRKRPTSQTQIQGDLMFNRFGTARATIDASGSLNEAKTLRGRVVGVASRDGSFKDSAAGNTFTLYGVMDAQLGENTKLTWGGLYQRKISTPDDWGIPMGVNGSDSGLPRDTFLSYDWSRNRARKINLFAEVEHHFSDDWKLTGALNYNNNHSLKRNGGIYSGNTSYAGWTTGGVLPSGWLGRYDRNEKQFTIKTNLNGKYRLLGQEHDVFFGYTYNHKSGGGERRQFRHLQSYDPSAFRGNEVAEPNWYAGTPWMLWDYDNTERSHSLMAGTRFNPTEKLHILAGTRYTNMTTKSVVDYHYTSGAVDNDPDSVTRRKHHRFIPYFGITYDITPHHSIYASYTSIFKPNGYKDRHERYLPPVLGNNYEIGWKGEWYQGKLNASVALFNIVQKNRSVQVYDNIMSRWYYEPVGRVRSRGVDMEISGKLTDDWQLFAGYTLNNSKYLDAENRGAIPAGTNFSKHTPRHMFRLYTSYRLPGAANKWTIGGGVTAQSETSSLANVKQGGYALLNANVQYSFNDNMKLSLIGSNLTGRRVYENQKTRQNGINNYLIEPRNFVLKFDWKL</sequence>
<dbReference type="Pfam" id="PF07715">
    <property type="entry name" value="Plug"/>
    <property type="match status" value="1"/>
</dbReference>
<dbReference type="SUPFAM" id="SSF56935">
    <property type="entry name" value="Porins"/>
    <property type="match status" value="1"/>
</dbReference>
<dbReference type="GO" id="GO:0009279">
    <property type="term" value="C:cell outer membrane"/>
    <property type="evidence" value="ECO:0007669"/>
    <property type="project" value="UniProtKB-SubCell"/>
</dbReference>
<evidence type="ECO:0000256" key="6">
    <source>
        <dbReference type="ARBA" id="ARBA00023077"/>
    </source>
</evidence>
<dbReference type="Gene3D" id="2.40.170.20">
    <property type="entry name" value="TonB-dependent receptor, beta-barrel domain"/>
    <property type="match status" value="1"/>
</dbReference>
<dbReference type="AlphaFoldDB" id="F0EYR2"/>
<feature type="chain" id="PRO_5003251915" evidence="12">
    <location>
        <begin position="32"/>
        <end position="752"/>
    </location>
</feature>
<dbReference type="NCBIfam" id="TIGR01783">
    <property type="entry name" value="TonB-siderophor"/>
    <property type="match status" value="1"/>
</dbReference>
<keyword evidence="9 10" id="KW-0998">Cell outer membrane</keyword>
<accession>F0EYR2</accession>
<keyword evidence="6 11" id="KW-0798">TonB box</keyword>
<comment type="similarity">
    <text evidence="2 10 11">Belongs to the TonB-dependent receptor family.</text>
</comment>
<evidence type="ECO:0000256" key="9">
    <source>
        <dbReference type="ARBA" id="ARBA00023237"/>
    </source>
</evidence>
<dbReference type="InterPro" id="IPR036942">
    <property type="entry name" value="Beta-barrel_TonB_sf"/>
</dbReference>
<evidence type="ECO:0000313" key="15">
    <source>
        <dbReference type="EMBL" id="EGC17670.1"/>
    </source>
</evidence>
<keyword evidence="3 10" id="KW-0813">Transport</keyword>
<dbReference type="InterPro" id="IPR000531">
    <property type="entry name" value="Beta-barrel_TonB"/>
</dbReference>
<keyword evidence="8 15" id="KW-0675">Receptor</keyword>
<keyword evidence="16" id="KW-1185">Reference proteome</keyword>
<proteinExistence type="inferred from homology"/>
<dbReference type="EMBL" id="AEWV01000015">
    <property type="protein sequence ID" value="EGC17670.1"/>
    <property type="molecule type" value="Genomic_DNA"/>
</dbReference>
<evidence type="ECO:0000256" key="8">
    <source>
        <dbReference type="ARBA" id="ARBA00023170"/>
    </source>
</evidence>
<dbReference type="PANTHER" id="PTHR32552">
    <property type="entry name" value="FERRICHROME IRON RECEPTOR-RELATED"/>
    <property type="match status" value="1"/>
</dbReference>
<dbReference type="PANTHER" id="PTHR32552:SF74">
    <property type="entry name" value="HYDROXAMATE SIDEROPHORE RECEPTOR FHUE"/>
    <property type="match status" value="1"/>
</dbReference>
<dbReference type="Pfam" id="PF00593">
    <property type="entry name" value="TonB_dep_Rec_b-barrel"/>
    <property type="match status" value="1"/>
</dbReference>
<dbReference type="STRING" id="888741.HMPREF9098_0996"/>
<evidence type="ECO:0000259" key="13">
    <source>
        <dbReference type="Pfam" id="PF00593"/>
    </source>
</evidence>
<evidence type="ECO:0000256" key="3">
    <source>
        <dbReference type="ARBA" id="ARBA00022448"/>
    </source>
</evidence>
<keyword evidence="7 10" id="KW-0472">Membrane</keyword>
<dbReference type="CDD" id="cd01347">
    <property type="entry name" value="ligand_gated_channel"/>
    <property type="match status" value="1"/>
</dbReference>
<dbReference type="GO" id="GO:0015891">
    <property type="term" value="P:siderophore transport"/>
    <property type="evidence" value="ECO:0007669"/>
    <property type="project" value="InterPro"/>
</dbReference>
<evidence type="ECO:0000256" key="5">
    <source>
        <dbReference type="ARBA" id="ARBA00022692"/>
    </source>
</evidence>
<dbReference type="Proteomes" id="UP000004088">
    <property type="component" value="Unassembled WGS sequence"/>
</dbReference>
<evidence type="ECO:0000256" key="7">
    <source>
        <dbReference type="ARBA" id="ARBA00023136"/>
    </source>
</evidence>
<dbReference type="InterPro" id="IPR010105">
    <property type="entry name" value="TonB_sidphr_rcpt"/>
</dbReference>
<keyword evidence="4 10" id="KW-1134">Transmembrane beta strand</keyword>
<dbReference type="PROSITE" id="PS52016">
    <property type="entry name" value="TONB_DEPENDENT_REC_3"/>
    <property type="match status" value="1"/>
</dbReference>
<feature type="signal peptide" evidence="12">
    <location>
        <begin position="1"/>
        <end position="31"/>
    </location>
</feature>
<gene>
    <name evidence="15" type="ORF">HMPREF9098_0996</name>
</gene>
<dbReference type="GO" id="GO:0015344">
    <property type="term" value="F:siderophore uptake transmembrane transporter activity"/>
    <property type="evidence" value="ECO:0007669"/>
    <property type="project" value="TreeGrafter"/>
</dbReference>
<reference evidence="15 16" key="1">
    <citation type="submission" date="2011-01" db="EMBL/GenBank/DDBJ databases">
        <authorList>
            <person name="Muzny D."/>
            <person name="Qin X."/>
            <person name="Deng J."/>
            <person name="Jiang H."/>
            <person name="Liu Y."/>
            <person name="Qu J."/>
            <person name="Song X.-Z."/>
            <person name="Zhang L."/>
            <person name="Thornton R."/>
            <person name="Coyle M."/>
            <person name="Francisco L."/>
            <person name="Jackson L."/>
            <person name="Javaid M."/>
            <person name="Korchina V."/>
            <person name="Kovar C."/>
            <person name="Mata R."/>
            <person name="Mathew T."/>
            <person name="Ngo R."/>
            <person name="Nguyen L."/>
            <person name="Nguyen N."/>
            <person name="Okwuonu G."/>
            <person name="Ongeri F."/>
            <person name="Pham C."/>
            <person name="Simmons D."/>
            <person name="Wilczek-Boney K."/>
            <person name="Hale W."/>
            <person name="Jakkamsetti A."/>
            <person name="Pham P."/>
            <person name="Ruth R."/>
            <person name="San Lucas F."/>
            <person name="Warren J."/>
            <person name="Zhang J."/>
            <person name="Zhao Z."/>
            <person name="Zhou C."/>
            <person name="Zhu D."/>
            <person name="Lee S."/>
            <person name="Bess C."/>
            <person name="Blankenburg K."/>
            <person name="Forbes L."/>
            <person name="Fu Q."/>
            <person name="Gubbala S."/>
            <person name="Hirani K."/>
            <person name="Jayaseelan J.C."/>
            <person name="Lara F."/>
            <person name="Munidasa M."/>
            <person name="Palculict T."/>
            <person name="Patil S."/>
            <person name="Pu L.-L."/>
            <person name="Saada N."/>
            <person name="Tang L."/>
            <person name="Weissenberger G."/>
            <person name="Zhu Y."/>
            <person name="Hemphill L."/>
            <person name="Shang Y."/>
            <person name="Youmans B."/>
            <person name="Ayvaz T."/>
            <person name="Ross M."/>
            <person name="Santibanez J."/>
            <person name="Aqrawi P."/>
            <person name="Gross S."/>
            <person name="Joshi V."/>
            <person name="Fowler G."/>
            <person name="Nazareth L."/>
            <person name="Reid J."/>
            <person name="Worley K."/>
            <person name="Petrosino J."/>
            <person name="Highlander S."/>
            <person name="Gibbs R."/>
        </authorList>
    </citation>
    <scope>NUCLEOTIDE SEQUENCE [LARGE SCALE GENOMIC DNA]</scope>
    <source>
        <strain evidence="15 16">ATCC 33394</strain>
    </source>
</reference>
<organism evidence="15 16">
    <name type="scientific">Kingella denitrificans ATCC 33394</name>
    <dbReference type="NCBI Taxonomy" id="888741"/>
    <lineage>
        <taxon>Bacteria</taxon>
        <taxon>Pseudomonadati</taxon>
        <taxon>Pseudomonadota</taxon>
        <taxon>Betaproteobacteria</taxon>
        <taxon>Neisseriales</taxon>
        <taxon>Neisseriaceae</taxon>
        <taxon>Kingella</taxon>
    </lineage>
</organism>
<name>F0EYR2_9NEIS</name>
<evidence type="ECO:0000259" key="14">
    <source>
        <dbReference type="Pfam" id="PF07715"/>
    </source>
</evidence>
<feature type="domain" description="TonB-dependent receptor-like beta-barrel" evidence="13">
    <location>
        <begin position="337"/>
        <end position="718"/>
    </location>
</feature>
<evidence type="ECO:0000256" key="2">
    <source>
        <dbReference type="ARBA" id="ARBA00009810"/>
    </source>
</evidence>
<dbReference type="HOGENOM" id="CLU_008287_9_3_4"/>
<dbReference type="Gene3D" id="2.170.130.10">
    <property type="entry name" value="TonB-dependent receptor, plug domain"/>
    <property type="match status" value="1"/>
</dbReference>
<evidence type="ECO:0000256" key="12">
    <source>
        <dbReference type="SAM" id="SignalP"/>
    </source>
</evidence>
<evidence type="ECO:0000256" key="1">
    <source>
        <dbReference type="ARBA" id="ARBA00004571"/>
    </source>
</evidence>
<evidence type="ECO:0000313" key="16">
    <source>
        <dbReference type="Proteomes" id="UP000004088"/>
    </source>
</evidence>
<comment type="subcellular location">
    <subcellularLocation>
        <location evidence="1 10">Cell outer membrane</location>
        <topology evidence="1 10">Multi-pass membrane protein</topology>
    </subcellularLocation>
</comment>